<gene>
    <name evidence="2" type="ORF">SAMN05421677_1049</name>
</gene>
<dbReference type="AlphaFoldDB" id="A0A1H0I8P0"/>
<organism evidence="2 3">
    <name type="scientific">Halobacillus aidingensis</name>
    <dbReference type="NCBI Taxonomy" id="240303"/>
    <lineage>
        <taxon>Bacteria</taxon>
        <taxon>Bacillati</taxon>
        <taxon>Bacillota</taxon>
        <taxon>Bacilli</taxon>
        <taxon>Bacillales</taxon>
        <taxon>Bacillaceae</taxon>
        <taxon>Halobacillus</taxon>
    </lineage>
</organism>
<sequence>MTATFQHLKTDGAFFKYLNKKNQYKQPVRECMLRTMAKLQDTDTTEHRPGMLLGKIQSGKTRTFIGVMGLAYDHGFDMVILLTKGTNALVKQTYARLHEEFEGAIEQDALQVFDIMNMPDNLRKYELSQKLALIVKKETHNLDRLQQAVMEKYPSLKTKRVLFIDDEADFASVAYEYKREQNIKQMRVIASKINNLRKTLDRPAFLQVTATPYSLYLQPEEMKVHEGKVFEPIRPAFTELVPVHDRYIGGDVYFDKSEKDGHLASYLYHEVEEKELEVMKKMDGRRVKMDRLLSQKNITNIRKAVVNFIVGSSIRRFQQRMKGRREQKYSFIIHTERGKNAHAWQAELIQGFETLLIEAARSESEEFHKLVRDSYDDLIRSVKTLKKTPAPSFEDVYEEVRHSLDEEYIVSSVVNSEKDVTELLDHKGELKLRAPMNIFIGGQILDRGVTIHNLIGFFYGRNPKSFQQDTVLQHSRMYGARPVADLAVTRFYTTQKVYSVMKRIHEFDRELRNAFERGGHHKGVVFIQRALNDTIMPCNPNKILLSSLTMIKPHKRMLPVGFQTGYKTHIEKTIRKIDQLVKKAINSALATKEGAYLIPVTSAKEILRLVHETLEMETGHDFHLDEYEGILDYLSSEAQEDAFVWLLTKTNRQISRFKQDGKFENSPDTPGKGTGELTVARKVAQQYPALIMLRQVGKKEHGWRGAPFWWPVLVAQAETTPTVYANKTIQE</sequence>
<keyword evidence="3" id="KW-1185">Reference proteome</keyword>
<dbReference type="RefSeq" id="WP_089651436.1">
    <property type="nucleotide sequence ID" value="NZ_FNIZ01000004.1"/>
</dbReference>
<accession>A0A1H0I8P0</accession>
<dbReference type="STRING" id="240303.SAMN05421677_1049"/>
<reference evidence="3" key="1">
    <citation type="submission" date="2016-10" db="EMBL/GenBank/DDBJ databases">
        <authorList>
            <person name="Varghese N."/>
            <person name="Submissions S."/>
        </authorList>
    </citation>
    <scope>NUCLEOTIDE SEQUENCE [LARGE SCALE GENOMIC DNA]</scope>
    <source>
        <strain evidence="3">CGMCC 1.3703</strain>
    </source>
</reference>
<evidence type="ECO:0000313" key="3">
    <source>
        <dbReference type="Proteomes" id="UP000198860"/>
    </source>
</evidence>
<protein>
    <submittedName>
        <fullName evidence="2">Z1 domain-containing protein</fullName>
    </submittedName>
</protein>
<dbReference type="EMBL" id="FNIZ01000004">
    <property type="protein sequence ID" value="SDO27745.1"/>
    <property type="molecule type" value="Genomic_DNA"/>
</dbReference>
<name>A0A1H0I8P0_HALAD</name>
<feature type="domain" description="Putative endonuclease Z1" evidence="1">
    <location>
        <begin position="301"/>
        <end position="517"/>
    </location>
</feature>
<dbReference type="Proteomes" id="UP000198860">
    <property type="component" value="Unassembled WGS sequence"/>
</dbReference>
<dbReference type="OrthoDB" id="436461at2"/>
<evidence type="ECO:0000259" key="1">
    <source>
        <dbReference type="Pfam" id="PF10593"/>
    </source>
</evidence>
<dbReference type="InterPro" id="IPR018310">
    <property type="entry name" value="Put_endonuclease_Z1-dom"/>
</dbReference>
<evidence type="ECO:0000313" key="2">
    <source>
        <dbReference type="EMBL" id="SDO27745.1"/>
    </source>
</evidence>
<dbReference type="Pfam" id="PF10593">
    <property type="entry name" value="Z1"/>
    <property type="match status" value="1"/>
</dbReference>
<proteinExistence type="predicted"/>